<comment type="subcellular location">
    <subcellularLocation>
        <location evidence="1">Membrane</location>
        <topology evidence="1">Multi-pass membrane protein</topology>
    </subcellularLocation>
</comment>
<feature type="transmembrane region" description="Helical" evidence="6">
    <location>
        <begin position="153"/>
        <end position="170"/>
    </location>
</feature>
<accession>A0A1B3ZI45</accession>
<feature type="transmembrane region" description="Helical" evidence="6">
    <location>
        <begin position="22"/>
        <end position="44"/>
    </location>
</feature>
<dbReference type="AlphaFoldDB" id="A0A1B3ZI45"/>
<feature type="domain" description="Cation efflux protein transmembrane" evidence="7">
    <location>
        <begin position="23"/>
        <end position="201"/>
    </location>
</feature>
<evidence type="ECO:0000313" key="9">
    <source>
        <dbReference type="Proteomes" id="UP000094256"/>
    </source>
</evidence>
<dbReference type="Pfam" id="PF01545">
    <property type="entry name" value="Cation_efflux"/>
    <property type="match status" value="1"/>
</dbReference>
<keyword evidence="9" id="KW-1185">Reference proteome</keyword>
<dbReference type="KEGG" id="span:AWL63_23305"/>
<gene>
    <name evidence="8" type="ORF">AWL63_23305</name>
</gene>
<reference evidence="8 9" key="1">
    <citation type="submission" date="2016-01" db="EMBL/GenBank/DDBJ databases">
        <title>Complete genome and mega plasmid sequence of Sphingomonas panacis DCY99 elicits systemic resistance in rice to Xanthomonas oryzae.</title>
        <authorList>
            <person name="Kim Y.J."/>
            <person name="Yang D.C."/>
            <person name="Sing P."/>
        </authorList>
    </citation>
    <scope>NUCLEOTIDE SEQUENCE [LARGE SCALE GENOMIC DNA]</scope>
    <source>
        <strain evidence="8 9">DCY99</strain>
        <plasmid evidence="9">Plasmid</plasmid>
    </source>
</reference>
<dbReference type="GO" id="GO:0005385">
    <property type="term" value="F:zinc ion transmembrane transporter activity"/>
    <property type="evidence" value="ECO:0007669"/>
    <property type="project" value="TreeGrafter"/>
</dbReference>
<evidence type="ECO:0000256" key="1">
    <source>
        <dbReference type="ARBA" id="ARBA00004141"/>
    </source>
</evidence>
<dbReference type="InterPro" id="IPR058533">
    <property type="entry name" value="Cation_efflux_TM"/>
</dbReference>
<protein>
    <submittedName>
        <fullName evidence="8">Cation transporter</fullName>
    </submittedName>
</protein>
<dbReference type="PANTHER" id="PTHR11562">
    <property type="entry name" value="CATION EFFLUX PROTEIN/ ZINC TRANSPORTER"/>
    <property type="match status" value="1"/>
</dbReference>
<evidence type="ECO:0000256" key="3">
    <source>
        <dbReference type="ARBA" id="ARBA00022906"/>
    </source>
</evidence>
<keyword evidence="3" id="KW-0864">Zinc transport</keyword>
<feature type="transmembrane region" description="Helical" evidence="6">
    <location>
        <begin position="88"/>
        <end position="107"/>
    </location>
</feature>
<dbReference type="OrthoDB" id="9799649at2"/>
<keyword evidence="5 6" id="KW-0472">Membrane</keyword>
<dbReference type="Proteomes" id="UP000094256">
    <property type="component" value="Plasmid unnamed"/>
</dbReference>
<dbReference type="GO" id="GO:0005886">
    <property type="term" value="C:plasma membrane"/>
    <property type="evidence" value="ECO:0007669"/>
    <property type="project" value="TreeGrafter"/>
</dbReference>
<feature type="transmembrane region" description="Helical" evidence="6">
    <location>
        <begin position="176"/>
        <end position="194"/>
    </location>
</feature>
<dbReference type="Gene3D" id="1.20.1510.10">
    <property type="entry name" value="Cation efflux protein transmembrane domain"/>
    <property type="match status" value="1"/>
</dbReference>
<dbReference type="InterPro" id="IPR050681">
    <property type="entry name" value="CDF/SLC30A"/>
</dbReference>
<feature type="transmembrane region" description="Helical" evidence="6">
    <location>
        <begin position="56"/>
        <end position="76"/>
    </location>
</feature>
<evidence type="ECO:0000256" key="2">
    <source>
        <dbReference type="ARBA" id="ARBA00022692"/>
    </source>
</evidence>
<evidence type="ECO:0000259" key="7">
    <source>
        <dbReference type="Pfam" id="PF01545"/>
    </source>
</evidence>
<keyword evidence="8" id="KW-0614">Plasmid</keyword>
<dbReference type="InterPro" id="IPR027469">
    <property type="entry name" value="Cation_efflux_TMD_sf"/>
</dbReference>
<sequence>MACTSCASDKTGTFNDPKWRRALWIALAINGGMFGVEIVAGIAGGSKALQADALDFFGDTANYAISLGVAGMALTWRARAAMLKGATLALLSLYVLAAAGWAAVYGAAPHAQVMGIVGVAALIANLVVAVMLYRFREGDANMRSVWICSRNDAIGNIAVVLAAGGVFGLNSAWPDLVVAALMAALGLSGGIQIVRQARAELRSFPPSVPVDFQGSLHGSR</sequence>
<dbReference type="SUPFAM" id="SSF161111">
    <property type="entry name" value="Cation efflux protein transmembrane domain-like"/>
    <property type="match status" value="1"/>
</dbReference>
<organism evidence="8 9">
    <name type="scientific">Sphingomonas panacis</name>
    <dbReference type="NCBI Taxonomy" id="1560345"/>
    <lineage>
        <taxon>Bacteria</taxon>
        <taxon>Pseudomonadati</taxon>
        <taxon>Pseudomonadota</taxon>
        <taxon>Alphaproteobacteria</taxon>
        <taxon>Sphingomonadales</taxon>
        <taxon>Sphingomonadaceae</taxon>
        <taxon>Sphingomonas</taxon>
    </lineage>
</organism>
<keyword evidence="2 6" id="KW-0812">Transmembrane</keyword>
<dbReference type="PANTHER" id="PTHR11562:SF17">
    <property type="entry name" value="RE54080P-RELATED"/>
    <property type="match status" value="1"/>
</dbReference>
<keyword evidence="3" id="KW-0406">Ion transport</keyword>
<dbReference type="RefSeq" id="WP_069207678.1">
    <property type="nucleotide sequence ID" value="NZ_CP014169.1"/>
</dbReference>
<evidence type="ECO:0000256" key="6">
    <source>
        <dbReference type="SAM" id="Phobius"/>
    </source>
</evidence>
<name>A0A1B3ZI45_9SPHN</name>
<keyword evidence="4 6" id="KW-1133">Transmembrane helix</keyword>
<proteinExistence type="predicted"/>
<evidence type="ECO:0000256" key="5">
    <source>
        <dbReference type="ARBA" id="ARBA00023136"/>
    </source>
</evidence>
<dbReference type="EMBL" id="CP014169">
    <property type="protein sequence ID" value="AOH87108.1"/>
    <property type="molecule type" value="Genomic_DNA"/>
</dbReference>
<keyword evidence="3" id="KW-0862">Zinc</keyword>
<evidence type="ECO:0000256" key="4">
    <source>
        <dbReference type="ARBA" id="ARBA00022989"/>
    </source>
</evidence>
<feature type="transmembrane region" description="Helical" evidence="6">
    <location>
        <begin position="113"/>
        <end position="133"/>
    </location>
</feature>
<evidence type="ECO:0000313" key="8">
    <source>
        <dbReference type="EMBL" id="AOH87108.1"/>
    </source>
</evidence>
<geneLocation type="plasmid" evidence="9"/>
<keyword evidence="3" id="KW-0813">Transport</keyword>